<protein>
    <submittedName>
        <fullName evidence="3">Class A beta-lactamase-related serine hydrolase</fullName>
    </submittedName>
</protein>
<dbReference type="PANTHER" id="PTHR46825">
    <property type="entry name" value="D-ALANYL-D-ALANINE-CARBOXYPEPTIDASE/ENDOPEPTIDASE AMPH"/>
    <property type="match status" value="1"/>
</dbReference>
<dbReference type="AlphaFoldDB" id="A0A5Q0GY96"/>
<dbReference type="InterPro" id="IPR050491">
    <property type="entry name" value="AmpC-like"/>
</dbReference>
<dbReference type="Gene3D" id="3.40.710.10">
    <property type="entry name" value="DD-peptidase/beta-lactamase superfamily"/>
    <property type="match status" value="1"/>
</dbReference>
<reference evidence="4" key="1">
    <citation type="journal article" date="2021" name="Curr. Microbiol.">
        <title>Complete genome of nocamycin-producing strain Saccharothrix syringae NRRL B-16468 reveals the biosynthetic potential for secondary metabolites.</title>
        <authorList>
            <person name="Mo X."/>
            <person name="Yang S."/>
        </authorList>
    </citation>
    <scope>NUCLEOTIDE SEQUENCE [LARGE SCALE GENOMIC DNA]</scope>
    <source>
        <strain evidence="4">ATCC 51364 / DSM 43886 / JCM 6844 / KCTC 9398 / NBRC 14523 / NRRL B-16468 / INA 2240</strain>
    </source>
</reference>
<dbReference type="InterPro" id="IPR012338">
    <property type="entry name" value="Beta-lactam/transpept-like"/>
</dbReference>
<dbReference type="SUPFAM" id="SSF56601">
    <property type="entry name" value="beta-lactamase/transpeptidase-like"/>
    <property type="match status" value="1"/>
</dbReference>
<feature type="chain" id="PRO_5025056119" evidence="1">
    <location>
        <begin position="30"/>
        <end position="381"/>
    </location>
</feature>
<dbReference type="PANTHER" id="PTHR46825:SF7">
    <property type="entry name" value="D-ALANYL-D-ALANINE CARBOXYPEPTIDASE"/>
    <property type="match status" value="1"/>
</dbReference>
<keyword evidence="4" id="KW-1185">Reference proteome</keyword>
<evidence type="ECO:0000313" key="4">
    <source>
        <dbReference type="Proteomes" id="UP000325787"/>
    </source>
</evidence>
<dbReference type="OrthoDB" id="503788at2"/>
<organism evidence="3 4">
    <name type="scientific">Saccharothrix syringae</name>
    <name type="common">Nocardiopsis syringae</name>
    <dbReference type="NCBI Taxonomy" id="103733"/>
    <lineage>
        <taxon>Bacteria</taxon>
        <taxon>Bacillati</taxon>
        <taxon>Actinomycetota</taxon>
        <taxon>Actinomycetes</taxon>
        <taxon>Pseudonocardiales</taxon>
        <taxon>Pseudonocardiaceae</taxon>
        <taxon>Saccharothrix</taxon>
    </lineage>
</organism>
<evidence type="ECO:0000256" key="1">
    <source>
        <dbReference type="SAM" id="SignalP"/>
    </source>
</evidence>
<dbReference type="Pfam" id="PF00144">
    <property type="entry name" value="Beta-lactamase"/>
    <property type="match status" value="1"/>
</dbReference>
<dbReference type="KEGG" id="ssyi:EKG83_17925"/>
<evidence type="ECO:0000313" key="3">
    <source>
        <dbReference type="EMBL" id="QFZ19077.1"/>
    </source>
</evidence>
<dbReference type="Proteomes" id="UP000325787">
    <property type="component" value="Chromosome"/>
</dbReference>
<proteinExistence type="predicted"/>
<dbReference type="EMBL" id="CP034550">
    <property type="protein sequence ID" value="QFZ19077.1"/>
    <property type="molecule type" value="Genomic_DNA"/>
</dbReference>
<keyword evidence="1" id="KW-0732">Signal</keyword>
<evidence type="ECO:0000259" key="2">
    <source>
        <dbReference type="Pfam" id="PF00144"/>
    </source>
</evidence>
<sequence length="381" mass="41265">MIPMKPTAITALVTSLCLALLSPAPPAQASPGYTRAELQRDVDALRQRGVIGIQARVTSGRRTWTATSGLADVTTGRPVPAEGHYRVASYTKTFVATVVLQLVGEGRLGLDDAVEQHLPGLLPDRGITVRHLLQHTSGLPEYRAALPGRDRAGFEEHRFDHYEPRQLVALALARPPTSRPGEAWSYSNTGYVVAGLVIQAVTGHPWAHEVRQRIIRPLGLTGTSVPGDDPRLPEPHARAYQQWTLGGELSDTTEFNPSSSDAAGQVISTTRDLDRFFRALMSGRLLRPAELAEMLRTRPADDGLEYGLGLYRKPLTCGGYYWDHGGNTTGTISRGGVSPDGEHGIALAYTGAHGNSLEDIAALAAASDRIVDRLFCEQRRD</sequence>
<name>A0A5Q0GY96_SACSY</name>
<feature type="signal peptide" evidence="1">
    <location>
        <begin position="1"/>
        <end position="29"/>
    </location>
</feature>
<keyword evidence="3" id="KW-0378">Hydrolase</keyword>
<dbReference type="InterPro" id="IPR001466">
    <property type="entry name" value="Beta-lactam-related"/>
</dbReference>
<accession>A0A5Q0GY96</accession>
<gene>
    <name evidence="3" type="ORF">EKG83_17925</name>
</gene>
<feature type="domain" description="Beta-lactamase-related" evidence="2">
    <location>
        <begin position="41"/>
        <end position="365"/>
    </location>
</feature>
<dbReference type="GO" id="GO:0016787">
    <property type="term" value="F:hydrolase activity"/>
    <property type="evidence" value="ECO:0007669"/>
    <property type="project" value="UniProtKB-KW"/>
</dbReference>